<evidence type="ECO:0000313" key="3">
    <source>
        <dbReference type="Proteomes" id="UP000315395"/>
    </source>
</evidence>
<dbReference type="PANTHER" id="PTHR35400">
    <property type="entry name" value="SLR1083 PROTEIN"/>
    <property type="match status" value="1"/>
</dbReference>
<dbReference type="KEGG" id="orz:FNH13_13740"/>
<keyword evidence="2" id="KW-0378">Hydrolase</keyword>
<dbReference type="Gene3D" id="3.90.1570.10">
    <property type="entry name" value="tt1808, chain A"/>
    <property type="match status" value="1"/>
</dbReference>
<dbReference type="InterPro" id="IPR011335">
    <property type="entry name" value="Restrct_endonuc-II-like"/>
</dbReference>
<accession>A0A516GCK7</accession>
<dbReference type="CDD" id="cd06260">
    <property type="entry name" value="DUF820-like"/>
    <property type="match status" value="1"/>
</dbReference>
<dbReference type="AlphaFoldDB" id="A0A516GCK7"/>
<dbReference type="GO" id="GO:0004519">
    <property type="term" value="F:endonuclease activity"/>
    <property type="evidence" value="ECO:0007669"/>
    <property type="project" value="UniProtKB-KW"/>
</dbReference>
<dbReference type="Proteomes" id="UP000315395">
    <property type="component" value="Chromosome"/>
</dbReference>
<organism evidence="2 3">
    <name type="scientific">Ornithinimicrobium ciconiae</name>
    <dbReference type="NCBI Taxonomy" id="2594265"/>
    <lineage>
        <taxon>Bacteria</taxon>
        <taxon>Bacillati</taxon>
        <taxon>Actinomycetota</taxon>
        <taxon>Actinomycetes</taxon>
        <taxon>Micrococcales</taxon>
        <taxon>Ornithinimicrobiaceae</taxon>
        <taxon>Ornithinimicrobium</taxon>
    </lineage>
</organism>
<dbReference type="InterPro" id="IPR012296">
    <property type="entry name" value="Nuclease_put_TT1808"/>
</dbReference>
<dbReference type="InterPro" id="IPR008538">
    <property type="entry name" value="Uma2"/>
</dbReference>
<keyword evidence="3" id="KW-1185">Reference proteome</keyword>
<reference evidence="2 3" key="1">
    <citation type="submission" date="2019-07" db="EMBL/GenBank/DDBJ databases">
        <title>complete genome sequencing of Ornithinimicrobium sp. H23M54.</title>
        <authorList>
            <person name="Bae J.-W."/>
            <person name="Lee S.-Y."/>
        </authorList>
    </citation>
    <scope>NUCLEOTIDE SEQUENCE [LARGE SCALE GENOMIC DNA]</scope>
    <source>
        <strain evidence="2 3">H23M54</strain>
    </source>
</reference>
<dbReference type="PANTHER" id="PTHR35400:SF3">
    <property type="entry name" value="SLL1072 PROTEIN"/>
    <property type="match status" value="1"/>
</dbReference>
<proteinExistence type="predicted"/>
<evidence type="ECO:0000313" key="2">
    <source>
        <dbReference type="EMBL" id="QDO89259.1"/>
    </source>
</evidence>
<dbReference type="EMBL" id="CP041616">
    <property type="protein sequence ID" value="QDO89259.1"/>
    <property type="molecule type" value="Genomic_DNA"/>
</dbReference>
<evidence type="ECO:0000259" key="1">
    <source>
        <dbReference type="Pfam" id="PF05685"/>
    </source>
</evidence>
<keyword evidence="2" id="KW-0255">Endonuclease</keyword>
<sequence length="191" mass="21117">MMSMPTLTDHAHEHRVSRAEFEAFREGRHDHARYELLDGEILVTPSPSVLHQHVVRRLMALLESIPLSDMAILTAPLDLDLDVPGTGTLLQPDLFVAPFSPGEIALSGPPLLIVEVLSASTWRRDLGIKRDAYAAAGVEHYWVMAPNTPSITVYRLGPDGAYREEAHVVGQDRWTAITPVEITLCPADLVR</sequence>
<name>A0A516GCK7_9MICO</name>
<feature type="domain" description="Putative restriction endonuclease" evidence="1">
    <location>
        <begin position="20"/>
        <end position="176"/>
    </location>
</feature>
<dbReference type="SUPFAM" id="SSF52980">
    <property type="entry name" value="Restriction endonuclease-like"/>
    <property type="match status" value="1"/>
</dbReference>
<keyword evidence="2" id="KW-0540">Nuclease</keyword>
<dbReference type="Pfam" id="PF05685">
    <property type="entry name" value="Uma2"/>
    <property type="match status" value="1"/>
</dbReference>
<protein>
    <submittedName>
        <fullName evidence="2">Uma2 family endonuclease</fullName>
    </submittedName>
</protein>
<gene>
    <name evidence="2" type="ORF">FNH13_13740</name>
</gene>
<dbReference type="OrthoDB" id="9799703at2"/>